<dbReference type="EMBL" id="VZPX01000004">
    <property type="protein sequence ID" value="KAB0482478.1"/>
    <property type="molecule type" value="Genomic_DNA"/>
</dbReference>
<gene>
    <name evidence="2" type="ORF">F7Q91_03450</name>
</gene>
<keyword evidence="1" id="KW-0732">Signal</keyword>
<dbReference type="GeneID" id="77344713"/>
<organism evidence="2 3">
    <name type="scientific">Vibrio chagasii</name>
    <dbReference type="NCBI Taxonomy" id="170679"/>
    <lineage>
        <taxon>Bacteria</taxon>
        <taxon>Pseudomonadati</taxon>
        <taxon>Pseudomonadota</taxon>
        <taxon>Gammaproteobacteria</taxon>
        <taxon>Vibrionales</taxon>
        <taxon>Vibrionaceae</taxon>
        <taxon>Vibrio</taxon>
    </lineage>
</organism>
<evidence type="ECO:0000313" key="2">
    <source>
        <dbReference type="EMBL" id="KAB0482478.1"/>
    </source>
</evidence>
<feature type="signal peptide" evidence="1">
    <location>
        <begin position="1"/>
        <end position="22"/>
    </location>
</feature>
<dbReference type="InterPro" id="IPR036249">
    <property type="entry name" value="Thioredoxin-like_sf"/>
</dbReference>
<feature type="chain" id="PRO_5031064675" description="Thioredoxin-like fold domain-containing protein" evidence="1">
    <location>
        <begin position="23"/>
        <end position="470"/>
    </location>
</feature>
<protein>
    <recommendedName>
        <fullName evidence="4">Thioredoxin-like fold domain-containing protein</fullName>
    </recommendedName>
</protein>
<reference evidence="2 3" key="1">
    <citation type="submission" date="2019-09" db="EMBL/GenBank/DDBJ databases">
        <title>Draft genome sequences of 48 bacterial type strains from the CCUG.</title>
        <authorList>
            <person name="Tunovic T."/>
            <person name="Pineiro-Iglesias B."/>
            <person name="Unosson C."/>
            <person name="Inganas E."/>
            <person name="Ohlen M."/>
            <person name="Cardew S."/>
            <person name="Jensie-Markopoulos S."/>
            <person name="Salva-Serra F."/>
            <person name="Jaen-Luchoro D."/>
            <person name="Karlsson R."/>
            <person name="Svensson-Stadler L."/>
            <person name="Chun J."/>
            <person name="Moore E."/>
        </authorList>
    </citation>
    <scope>NUCLEOTIDE SEQUENCE [LARGE SCALE GENOMIC DNA]</scope>
    <source>
        <strain evidence="2 3">CCUG 48643</strain>
    </source>
</reference>
<proteinExistence type="predicted"/>
<dbReference type="Proteomes" id="UP000423756">
    <property type="component" value="Unassembled WGS sequence"/>
</dbReference>
<accession>A0A7V7NX61</accession>
<dbReference type="Gene3D" id="3.40.30.10">
    <property type="entry name" value="Glutaredoxin"/>
    <property type="match status" value="1"/>
</dbReference>
<evidence type="ECO:0008006" key="4">
    <source>
        <dbReference type="Google" id="ProtNLM"/>
    </source>
</evidence>
<evidence type="ECO:0000256" key="1">
    <source>
        <dbReference type="SAM" id="SignalP"/>
    </source>
</evidence>
<evidence type="ECO:0000313" key="3">
    <source>
        <dbReference type="Proteomes" id="UP000423756"/>
    </source>
</evidence>
<name>A0A7V7NX61_9VIBR</name>
<dbReference type="SUPFAM" id="SSF52833">
    <property type="entry name" value="Thioredoxin-like"/>
    <property type="match status" value="1"/>
</dbReference>
<sequence length="470" mass="52312">MKTNNKVLLSAVAALAMTAAIAGVNQTEGQKLNTTVPIPSHEYEKLAGKEPTLVSVNSSSLQVEPIYSTKTLKQKIESALDLTVYSLVPFNEGRLVTAFTTKGTYVIDANVNFAFKGRVIDLKTGDNVLANQLKQVESEIKTKISKRNSIQNFTKSTNDTALVKSAVGKPETDLRGVPTMAGTVKDNTLKPTFNAKSAQELANNQILMHNIVKASPGAQLLLERDKRRKAEKLEEQRQDRVLQEYKAANASVPSTNKALEPKKESLIDVLKNLDPAYRKQHGPEFSPALLPIIPDNQFIVYQESKDVPYKGTLTVATDFTCPVCKQLHNLIPTLNAEGVKVRYMPYPRSRITDYQFSDGFTIDQYIYRTKTEELNQLGQLVSAGYCSTDNTEAYDELFSKKSVSEWPQTISESCEGKVREFKVLGDLLFSGSTPYMVWGNADTPEEDRGFIRGLHKTDKSIEDLLKRKQS</sequence>
<dbReference type="RefSeq" id="WP_137406545.1">
    <property type="nucleotide sequence ID" value="NZ_AP025467.1"/>
</dbReference>
<comment type="caution">
    <text evidence="2">The sequence shown here is derived from an EMBL/GenBank/DDBJ whole genome shotgun (WGS) entry which is preliminary data.</text>
</comment>
<dbReference type="AlphaFoldDB" id="A0A7V7NX61"/>